<evidence type="ECO:0000313" key="3">
    <source>
        <dbReference type="Proteomes" id="UP001567572"/>
    </source>
</evidence>
<dbReference type="InterPro" id="IPR040624">
    <property type="entry name" value="HalOD1"/>
</dbReference>
<evidence type="ECO:0000259" key="1">
    <source>
        <dbReference type="Pfam" id="PF18545"/>
    </source>
</evidence>
<protein>
    <submittedName>
        <fullName evidence="2">HalOD1 output domain-containing protein</fullName>
    </submittedName>
</protein>
<gene>
    <name evidence="2" type="ORF">ABNG04_14870</name>
</gene>
<dbReference type="Pfam" id="PF18545">
    <property type="entry name" value="HalOD1"/>
    <property type="match status" value="1"/>
</dbReference>
<evidence type="ECO:0000313" key="2">
    <source>
        <dbReference type="EMBL" id="MEZ3165129.1"/>
    </source>
</evidence>
<reference evidence="2 3" key="1">
    <citation type="submission" date="2024-06" db="EMBL/GenBank/DDBJ databases">
        <title>Halorubrum miltondacostae sp. nov., a potential PHA producer isolated from an inland solar saltern in Rio Maior, Portugal.</title>
        <authorList>
            <person name="Albuquerque L."/>
            <person name="Viver T."/>
            <person name="Barroso C."/>
            <person name="Claudino R."/>
            <person name="Galvan M."/>
            <person name="Simoes G."/>
            <person name="Lobo Da Cunha A."/>
            <person name="Egas C."/>
        </authorList>
    </citation>
    <scope>NUCLEOTIDE SEQUENCE [LARGE SCALE GENOMIC DNA]</scope>
    <source>
        <strain evidence="2 3">RMP-11</strain>
    </source>
</reference>
<feature type="domain" description="Halobacterial output" evidence="1">
    <location>
        <begin position="3"/>
        <end position="70"/>
    </location>
</feature>
<keyword evidence="3" id="KW-1185">Reference proteome</keyword>
<accession>A0ABD5M982</accession>
<dbReference type="RefSeq" id="WP_371163171.1">
    <property type="nucleotide sequence ID" value="NZ_JBEDNX010000003.1"/>
</dbReference>
<comment type="caution">
    <text evidence="2">The sequence shown here is derived from an EMBL/GenBank/DDBJ whole genome shotgun (WGS) entry which is preliminary data.</text>
</comment>
<dbReference type="Proteomes" id="UP001567572">
    <property type="component" value="Unassembled WGS sequence"/>
</dbReference>
<name>A0ABD5M982_9EURY</name>
<dbReference type="EMBL" id="JBEDNY010000006">
    <property type="protein sequence ID" value="MEZ3165129.1"/>
    <property type="molecule type" value="Genomic_DNA"/>
</dbReference>
<organism evidence="2 3">
    <name type="scientific">Halorubrum miltondacostae</name>
    <dbReference type="NCBI Taxonomy" id="3076378"/>
    <lineage>
        <taxon>Archaea</taxon>
        <taxon>Methanobacteriati</taxon>
        <taxon>Methanobacteriota</taxon>
        <taxon>Stenosarchaea group</taxon>
        <taxon>Halobacteria</taxon>
        <taxon>Halobacteriales</taxon>
        <taxon>Haloferacaceae</taxon>
        <taxon>Halorubrum</taxon>
    </lineage>
</organism>
<dbReference type="AlphaFoldDB" id="A0ABD5M982"/>
<sequence>MYEVLTSTIIGSIAEHKSVDPSDLDIVVADYIDLAAVEKLASHDNSTWSLQFELPNNTVTVHSDGRILVDDQVRQNWISD</sequence>
<proteinExistence type="predicted"/>